<comment type="caution">
    <text evidence="3">The sequence shown here is derived from an EMBL/GenBank/DDBJ whole genome shotgun (WGS) entry which is preliminary data.</text>
</comment>
<dbReference type="SUPFAM" id="SSF54001">
    <property type="entry name" value="Cysteine proteinases"/>
    <property type="match status" value="1"/>
</dbReference>
<feature type="chain" id="PRO_5019369209" description="Transglutaminase-like domain-containing protein" evidence="1">
    <location>
        <begin position="21"/>
        <end position="338"/>
    </location>
</feature>
<keyword evidence="1" id="KW-0732">Signal</keyword>
<evidence type="ECO:0000256" key="1">
    <source>
        <dbReference type="SAM" id="SignalP"/>
    </source>
</evidence>
<gene>
    <name evidence="3" type="ORF">EKM59_11470</name>
</gene>
<dbReference type="OrthoDB" id="5653825at2"/>
<dbReference type="Gene3D" id="3.10.620.30">
    <property type="match status" value="1"/>
</dbReference>
<sequence>MLVFKIFFAMLILLVSIASAAKSDFSKSLYCNDYADSIQKYACLTEHAVQGIKWVYESSGIKLTDDETRILQAIEAMNLIQNIASAGRYAYLKHTQREFKSPLMHEQNVCLQNSFGICGNHQYLFVEILKHLGLSVRPVDFYYSFNHENHNHAAAEIYVNDHWAFFDITWGGFWVQHDLFTPLSLEAILKRKGTLIAGSNSWYIAKNHLNRVKHYPDVFSYLHGKDLQILRNKSGILRIRFKNGEADFNHLPNYFGKSENGRSLKIKFQNPAALQALLHIENIGGYCEHSYIKAGSQRFTIVKGSSRLVIPPNGLLEIEGKDPICYLVIKNLKEIAWS</sequence>
<protein>
    <recommendedName>
        <fullName evidence="2">Transglutaminase-like domain-containing protein</fullName>
    </recommendedName>
</protein>
<dbReference type="Proteomes" id="UP000288012">
    <property type="component" value="Unassembled WGS sequence"/>
</dbReference>
<name>A0A433JGC9_9GAMM</name>
<evidence type="ECO:0000313" key="4">
    <source>
        <dbReference type="Proteomes" id="UP000288012"/>
    </source>
</evidence>
<dbReference type="InterPro" id="IPR038765">
    <property type="entry name" value="Papain-like_cys_pep_sf"/>
</dbReference>
<feature type="signal peptide" evidence="1">
    <location>
        <begin position="1"/>
        <end position="20"/>
    </location>
</feature>
<proteinExistence type="predicted"/>
<feature type="domain" description="Transglutaminase-like" evidence="2">
    <location>
        <begin position="110"/>
        <end position="170"/>
    </location>
</feature>
<dbReference type="InterPro" id="IPR002931">
    <property type="entry name" value="Transglutaminase-like"/>
</dbReference>
<dbReference type="AlphaFoldDB" id="A0A433JGC9"/>
<organism evidence="3 4">
    <name type="scientific">Legionella septentrionalis</name>
    <dbReference type="NCBI Taxonomy" id="2498109"/>
    <lineage>
        <taxon>Bacteria</taxon>
        <taxon>Pseudomonadati</taxon>
        <taxon>Pseudomonadota</taxon>
        <taxon>Gammaproteobacteria</taxon>
        <taxon>Legionellales</taxon>
        <taxon>Legionellaceae</taxon>
        <taxon>Legionella</taxon>
    </lineage>
</organism>
<evidence type="ECO:0000259" key="2">
    <source>
        <dbReference type="SMART" id="SM00460"/>
    </source>
</evidence>
<evidence type="ECO:0000313" key="3">
    <source>
        <dbReference type="EMBL" id="RUQ79169.1"/>
    </source>
</evidence>
<dbReference type="RefSeq" id="WP_126954604.1">
    <property type="nucleotide sequence ID" value="NZ_RZGR01000054.1"/>
</dbReference>
<accession>A0A433JGC9</accession>
<dbReference type="Pfam" id="PF01841">
    <property type="entry name" value="Transglut_core"/>
    <property type="match status" value="1"/>
</dbReference>
<reference evidence="3 4" key="1">
    <citation type="submission" date="2018-12" db="EMBL/GenBank/DDBJ databases">
        <title>Legionella sp,whole genome shotgun sequence.</title>
        <authorList>
            <person name="Wu H."/>
        </authorList>
    </citation>
    <scope>NUCLEOTIDE SEQUENCE [LARGE SCALE GENOMIC DNA]</scope>
    <source>
        <strain evidence="4">km714</strain>
    </source>
</reference>
<dbReference type="EMBL" id="RZGR01000054">
    <property type="protein sequence ID" value="RUQ79169.1"/>
    <property type="molecule type" value="Genomic_DNA"/>
</dbReference>
<keyword evidence="4" id="KW-1185">Reference proteome</keyword>
<dbReference type="SMART" id="SM00460">
    <property type="entry name" value="TGc"/>
    <property type="match status" value="1"/>
</dbReference>